<evidence type="ECO:0000256" key="4">
    <source>
        <dbReference type="ARBA" id="ARBA00022729"/>
    </source>
</evidence>
<dbReference type="InterPro" id="IPR051395">
    <property type="entry name" value="Cytochrome_c_Peroxidase/MauG"/>
</dbReference>
<feature type="chain" id="PRO_5003396391" evidence="8">
    <location>
        <begin position="19"/>
        <end position="436"/>
    </location>
</feature>
<gene>
    <name evidence="10" type="ordered locus">Metme_3398</name>
</gene>
<keyword evidence="3 7" id="KW-0479">Metal-binding</keyword>
<evidence type="ECO:0000256" key="6">
    <source>
        <dbReference type="ARBA" id="ARBA00023004"/>
    </source>
</evidence>
<keyword evidence="2 7" id="KW-0349">Heme</keyword>
<evidence type="ECO:0000313" key="10">
    <source>
        <dbReference type="EMBL" id="AEG01769.1"/>
    </source>
</evidence>
<dbReference type="EMBL" id="CP002738">
    <property type="protein sequence ID" value="AEG01769.1"/>
    <property type="molecule type" value="Genomic_DNA"/>
</dbReference>
<dbReference type="InterPro" id="IPR009056">
    <property type="entry name" value="Cyt_c-like_dom"/>
</dbReference>
<dbReference type="RefSeq" id="WP_013819996.1">
    <property type="nucleotide sequence ID" value="NC_015572.1"/>
</dbReference>
<evidence type="ECO:0000259" key="9">
    <source>
        <dbReference type="PROSITE" id="PS51007"/>
    </source>
</evidence>
<evidence type="ECO:0000256" key="2">
    <source>
        <dbReference type="ARBA" id="ARBA00022617"/>
    </source>
</evidence>
<keyword evidence="6 7" id="KW-0408">Iron</keyword>
<dbReference type="Gene3D" id="1.10.760.10">
    <property type="entry name" value="Cytochrome c-like domain"/>
    <property type="match status" value="2"/>
</dbReference>
<dbReference type="InterPro" id="IPR036909">
    <property type="entry name" value="Cyt_c-like_dom_sf"/>
</dbReference>
<dbReference type="OrthoDB" id="9805202at2"/>
<dbReference type="GO" id="GO:0020037">
    <property type="term" value="F:heme binding"/>
    <property type="evidence" value="ECO:0007669"/>
    <property type="project" value="InterPro"/>
</dbReference>
<dbReference type="HOGENOM" id="CLU_034652_0_1_6"/>
<evidence type="ECO:0000256" key="8">
    <source>
        <dbReference type="SAM" id="SignalP"/>
    </source>
</evidence>
<dbReference type="GO" id="GO:0046872">
    <property type="term" value="F:metal ion binding"/>
    <property type="evidence" value="ECO:0007669"/>
    <property type="project" value="UniProtKB-KW"/>
</dbReference>
<dbReference type="InterPro" id="IPR004852">
    <property type="entry name" value="Di-haem_cyt_c_peroxidsae"/>
</dbReference>
<dbReference type="GO" id="GO:0030313">
    <property type="term" value="C:cell envelope"/>
    <property type="evidence" value="ECO:0007669"/>
    <property type="project" value="UniProtKB-SubCell"/>
</dbReference>
<evidence type="ECO:0000313" key="11">
    <source>
        <dbReference type="Proteomes" id="UP000008888"/>
    </source>
</evidence>
<evidence type="ECO:0000256" key="1">
    <source>
        <dbReference type="ARBA" id="ARBA00004196"/>
    </source>
</evidence>
<reference evidence="11" key="3">
    <citation type="submission" date="2011-05" db="EMBL/GenBank/DDBJ databases">
        <title>Complete sequence of Methylomonas methanica MC09.</title>
        <authorList>
            <consortium name="US DOE Joint Genome Institute"/>
            <person name="Lucas S."/>
            <person name="Han J."/>
            <person name="Lapidus A."/>
            <person name="Cheng J.-F."/>
            <person name="Goodwin L."/>
            <person name="Pitluck S."/>
            <person name="Peters L."/>
            <person name="Mikhailova N."/>
            <person name="Teshima H."/>
            <person name="Han C."/>
            <person name="Tapia R."/>
            <person name="Land M."/>
            <person name="Hauser L."/>
            <person name="Kyrpides N."/>
            <person name="Ivanova N."/>
            <person name="Pagani I."/>
            <person name="Stein L."/>
            <person name="Woyke T."/>
        </authorList>
    </citation>
    <scope>NUCLEOTIDE SEQUENCE [LARGE SCALE GENOMIC DNA]</scope>
    <source>
        <strain evidence="11">MC09</strain>
    </source>
</reference>
<protein>
    <submittedName>
        <fullName evidence="10">Di-heme cytochrome c peroxidase</fullName>
    </submittedName>
</protein>
<evidence type="ECO:0000256" key="3">
    <source>
        <dbReference type="ARBA" id="ARBA00022723"/>
    </source>
</evidence>
<name>G0A6E1_METMM</name>
<evidence type="ECO:0000256" key="7">
    <source>
        <dbReference type="PROSITE-ProRule" id="PRU00433"/>
    </source>
</evidence>
<proteinExistence type="predicted"/>
<feature type="signal peptide" evidence="8">
    <location>
        <begin position="1"/>
        <end position="18"/>
    </location>
</feature>
<dbReference type="eggNOG" id="COG1858">
    <property type="taxonomic scope" value="Bacteria"/>
</dbReference>
<dbReference type="Proteomes" id="UP000008888">
    <property type="component" value="Chromosome"/>
</dbReference>
<reference evidence="10 11" key="1">
    <citation type="journal article" date="2011" name="J. Bacteriol.">
        <title>Complete Genome Sequence of the Aerobic Marine Methanotroph Methylomonas methanica MC09.</title>
        <authorList>
            <person name="Boden R."/>
            <person name="Cunliffe M."/>
            <person name="Scanlan J."/>
            <person name="Moussard H."/>
            <person name="Kits K.D."/>
            <person name="Klotz M.G."/>
            <person name="Jetten M.S."/>
            <person name="Vuilleumier S."/>
            <person name="Han J."/>
            <person name="Peters L."/>
            <person name="Mikhailova N."/>
            <person name="Teshima H."/>
            <person name="Tapia R."/>
            <person name="Kyrpides N."/>
            <person name="Ivanova N."/>
            <person name="Pagani I."/>
            <person name="Cheng J.F."/>
            <person name="Goodwin L."/>
            <person name="Han C."/>
            <person name="Hauser L."/>
            <person name="Land M.L."/>
            <person name="Lapidus A."/>
            <person name="Lucas S."/>
            <person name="Pitluck S."/>
            <person name="Woyke T."/>
            <person name="Stein L."/>
            <person name="Murrell J.C."/>
        </authorList>
    </citation>
    <scope>NUCLEOTIDE SEQUENCE [LARGE SCALE GENOMIC DNA]</scope>
    <source>
        <strain evidence="10 11">MC09</strain>
    </source>
</reference>
<comment type="subcellular location">
    <subcellularLocation>
        <location evidence="1">Cell envelope</location>
    </subcellularLocation>
</comment>
<feature type="domain" description="Cytochrome c" evidence="9">
    <location>
        <begin position="24"/>
        <end position="204"/>
    </location>
</feature>
<dbReference type="GO" id="GO:0009055">
    <property type="term" value="F:electron transfer activity"/>
    <property type="evidence" value="ECO:0007669"/>
    <property type="project" value="InterPro"/>
</dbReference>
<keyword evidence="4 8" id="KW-0732">Signal</keyword>
<feature type="domain" description="Cytochrome c" evidence="9">
    <location>
        <begin position="224"/>
        <end position="392"/>
    </location>
</feature>
<dbReference type="KEGG" id="mmt:Metme_3398"/>
<dbReference type="STRING" id="857087.Metme_3398"/>
<accession>G0A6E1</accession>
<dbReference type="PANTHER" id="PTHR30600">
    <property type="entry name" value="CYTOCHROME C PEROXIDASE-RELATED"/>
    <property type="match status" value="1"/>
</dbReference>
<dbReference type="GO" id="GO:0004130">
    <property type="term" value="F:cytochrome-c peroxidase activity"/>
    <property type="evidence" value="ECO:0007669"/>
    <property type="project" value="TreeGrafter"/>
</dbReference>
<dbReference type="Pfam" id="PF03150">
    <property type="entry name" value="CCP_MauG"/>
    <property type="match status" value="1"/>
</dbReference>
<dbReference type="AlphaFoldDB" id="G0A6E1"/>
<reference key="2">
    <citation type="submission" date="2011-05" db="EMBL/GenBank/DDBJ databases">
        <title>Complete genome sequence of the aerobic marine methanotroph Methylomonas methanica MC09.</title>
        <authorList>
            <person name="Boden R."/>
            <person name="Cunliffe M."/>
            <person name="Scanlan J."/>
            <person name="Moussard H."/>
            <person name="Kits K.D."/>
            <person name="Klotz M."/>
            <person name="Jetten M."/>
            <person name="Vuilleumier S."/>
            <person name="Han J."/>
            <person name="Peters L."/>
            <person name="Mikhailova N."/>
            <person name="Teshima H."/>
            <person name="Tapia R."/>
            <person name="Kyrpides N."/>
            <person name="Ivanova N."/>
            <person name="Pagani I."/>
            <person name="Cheng J.-F."/>
            <person name="Goodwin L."/>
            <person name="Han C."/>
            <person name="Hauser L."/>
            <person name="Land M."/>
            <person name="Lapidus A."/>
            <person name="Lucas S."/>
            <person name="Pitluck S."/>
            <person name="Woyke T."/>
            <person name="Stein L.Y."/>
            <person name="Murrell C."/>
        </authorList>
    </citation>
    <scope>NUCLEOTIDE SEQUENCE</scope>
    <source>
        <strain>MC09</strain>
    </source>
</reference>
<dbReference type="SUPFAM" id="SSF46626">
    <property type="entry name" value="Cytochrome c"/>
    <property type="match status" value="2"/>
</dbReference>
<dbReference type="PANTHER" id="PTHR30600:SF10">
    <property type="entry name" value="BLL6722 PROTEIN"/>
    <property type="match status" value="1"/>
</dbReference>
<keyword evidence="11" id="KW-1185">Reference proteome</keyword>
<evidence type="ECO:0000256" key="5">
    <source>
        <dbReference type="ARBA" id="ARBA00023002"/>
    </source>
</evidence>
<dbReference type="PROSITE" id="PS51007">
    <property type="entry name" value="CYTC"/>
    <property type="match status" value="2"/>
</dbReference>
<keyword evidence="5" id="KW-0560">Oxidoreductase</keyword>
<keyword evidence="10" id="KW-0575">Peroxidase</keyword>
<organism evidence="10 11">
    <name type="scientific">Methylomonas methanica (strain DSM 25384 / MC09)</name>
    <dbReference type="NCBI Taxonomy" id="857087"/>
    <lineage>
        <taxon>Bacteria</taxon>
        <taxon>Pseudomonadati</taxon>
        <taxon>Pseudomonadota</taxon>
        <taxon>Gammaproteobacteria</taxon>
        <taxon>Methylococcales</taxon>
        <taxon>Methylococcaceae</taxon>
        <taxon>Methylomonas</taxon>
    </lineage>
</organism>
<sequence>MRYITAIALLATSLGSHASPFLNDEQRLGERLFSDKNLSLNKNQACASCHSLSPAHAKFPQTKRVPGFVDAENVKSGSAVSNGSIAGLTGNLNAPSAGYAAHSPEFHWDDEEGLYIGGQFWNGRAADLTEQAKMPFLNPVEMAMPSELAVVNRLKQDKTYRRLFREVYGLNLNEINHSADQAANAARIFQAAAQAISAYEQTAVFNKFNSKFDYVLAGKTRFTPLEAQGFEVFNREDKGNCAACHVSEATVAEDGSIEPPLFTDFSYDNIGLPRNVNIPGNPEPNPGLGGRTDLTTDAADELGKHKVMSLRNIAITAPYGHNGSMATLEQIVHFYNTRDTLGSVDDINHPGFGKTGWPEPEFSENLNSDELGNLGLSDDEEKALVAFLKTLTDDYPKWGHDRRVPPWSPSPFAQTVRPHKGGFFHTRLNRILRKHR</sequence>